<comment type="caution">
    <text evidence="3">The sequence shown here is derived from an EMBL/GenBank/DDBJ whole genome shotgun (WGS) entry which is preliminary data.</text>
</comment>
<sequence length="209" mass="20971">MKHFSRLAMLCGAVAGAGGWIAAPEARAVGTPVAPPAVYGPGVWQGKATAVVRVLDRLDAHVEMISVPAGTTAHYKSLDITAGRCLERPATLSPDAAGWLELHDTHPDGATFKGWMLAAEPGLGVFESAVYDVRMVRCEGANVEPMAPALPVPAVPVLTPAPAGADQPASPAPASGAPGADALQPPSGSSSLPATGDAPGATPEAGGEY</sequence>
<keyword evidence="2" id="KW-0732">Signal</keyword>
<dbReference type="RefSeq" id="WP_166122436.1">
    <property type="nucleotide sequence ID" value="NZ_JAPIUX010000013.1"/>
</dbReference>
<accession>A0ABT3Q8W7</accession>
<evidence type="ECO:0000313" key="3">
    <source>
        <dbReference type="EMBL" id="MCX2561731.1"/>
    </source>
</evidence>
<evidence type="ECO:0000256" key="1">
    <source>
        <dbReference type="SAM" id="MobiDB-lite"/>
    </source>
</evidence>
<dbReference type="EMBL" id="JAPIUX010000013">
    <property type="protein sequence ID" value="MCX2561731.1"/>
    <property type="molecule type" value="Genomic_DNA"/>
</dbReference>
<organism evidence="3 4">
    <name type="scientific">Acetobacter farinalis</name>
    <dbReference type="NCBI Taxonomy" id="1260984"/>
    <lineage>
        <taxon>Bacteria</taxon>
        <taxon>Pseudomonadati</taxon>
        <taxon>Pseudomonadota</taxon>
        <taxon>Alphaproteobacteria</taxon>
        <taxon>Acetobacterales</taxon>
        <taxon>Acetobacteraceae</taxon>
        <taxon>Acetobacter</taxon>
    </lineage>
</organism>
<dbReference type="InterPro" id="IPR019225">
    <property type="entry name" value="DUF2155"/>
</dbReference>
<proteinExistence type="predicted"/>
<evidence type="ECO:0000313" key="4">
    <source>
        <dbReference type="Proteomes" id="UP001526446"/>
    </source>
</evidence>
<protein>
    <submittedName>
        <fullName evidence="3">DUF2155 domain-containing protein</fullName>
    </submittedName>
</protein>
<keyword evidence="4" id="KW-1185">Reference proteome</keyword>
<name>A0ABT3Q8W7_9PROT</name>
<feature type="signal peptide" evidence="2">
    <location>
        <begin position="1"/>
        <end position="22"/>
    </location>
</feature>
<feature type="compositionally biased region" description="Low complexity" evidence="1">
    <location>
        <begin position="161"/>
        <end position="182"/>
    </location>
</feature>
<evidence type="ECO:0000256" key="2">
    <source>
        <dbReference type="SAM" id="SignalP"/>
    </source>
</evidence>
<dbReference type="Proteomes" id="UP001526446">
    <property type="component" value="Unassembled WGS sequence"/>
</dbReference>
<gene>
    <name evidence="3" type="ORF">OQ252_10025</name>
</gene>
<feature type="region of interest" description="Disordered" evidence="1">
    <location>
        <begin position="161"/>
        <end position="209"/>
    </location>
</feature>
<reference evidence="3 4" key="1">
    <citation type="submission" date="2022-11" db="EMBL/GenBank/DDBJ databases">
        <title>Genome sequencing of Acetobacter type strain.</title>
        <authorList>
            <person name="Heo J."/>
            <person name="Lee D."/>
            <person name="Han B.-H."/>
            <person name="Hong S.-B."/>
            <person name="Kwon S.-W."/>
        </authorList>
    </citation>
    <scope>NUCLEOTIDE SEQUENCE [LARGE SCALE GENOMIC DNA]</scope>
    <source>
        <strain evidence="3 4">KACC 21251</strain>
    </source>
</reference>
<dbReference type="Pfam" id="PF09923">
    <property type="entry name" value="DUF2155"/>
    <property type="match status" value="1"/>
</dbReference>
<feature type="chain" id="PRO_5045564130" evidence="2">
    <location>
        <begin position="23"/>
        <end position="209"/>
    </location>
</feature>